<protein>
    <submittedName>
        <fullName evidence="8">HTTM domain-containing protein</fullName>
    </submittedName>
</protein>
<dbReference type="GO" id="GO:0012505">
    <property type="term" value="C:endomembrane system"/>
    <property type="evidence" value="ECO:0007669"/>
    <property type="project" value="UniProtKB-SubCell"/>
</dbReference>
<evidence type="ECO:0000256" key="2">
    <source>
        <dbReference type="ARBA" id="ARBA00022692"/>
    </source>
</evidence>
<dbReference type="OrthoDB" id="327281at2157"/>
<dbReference type="GeneID" id="56032657"/>
<dbReference type="InterPro" id="IPR011020">
    <property type="entry name" value="HTTM-like"/>
</dbReference>
<evidence type="ECO:0000256" key="1">
    <source>
        <dbReference type="ARBA" id="ARBA00004127"/>
    </source>
</evidence>
<evidence type="ECO:0000313" key="8">
    <source>
        <dbReference type="EMBL" id="QLG48279.1"/>
    </source>
</evidence>
<reference evidence="8 9" key="1">
    <citation type="submission" date="2020-07" db="EMBL/GenBank/DDBJ databases">
        <authorList>
            <person name="Cui H."/>
        </authorList>
    </citation>
    <scope>NUCLEOTIDE SEQUENCE [LARGE SCALE GENOMIC DNA]</scope>
    <source>
        <strain evidence="8 9">YPL8</strain>
    </source>
</reference>
<feature type="region of interest" description="Disordered" evidence="5">
    <location>
        <begin position="1"/>
        <end position="20"/>
    </location>
</feature>
<feature type="transmembrane region" description="Helical" evidence="6">
    <location>
        <begin position="36"/>
        <end position="55"/>
    </location>
</feature>
<dbReference type="EMBL" id="CP058601">
    <property type="protein sequence ID" value="QLG48279.1"/>
    <property type="molecule type" value="Genomic_DNA"/>
</dbReference>
<dbReference type="InterPro" id="IPR053934">
    <property type="entry name" value="HTTM_dom"/>
</dbReference>
<evidence type="ECO:0000256" key="5">
    <source>
        <dbReference type="SAM" id="MobiDB-lite"/>
    </source>
</evidence>
<dbReference type="Pfam" id="PF05090">
    <property type="entry name" value="HTTM"/>
    <property type="match status" value="1"/>
</dbReference>
<dbReference type="InterPro" id="IPR052964">
    <property type="entry name" value="Sporulation_signal_mat"/>
</dbReference>
<proteinExistence type="predicted"/>
<dbReference type="AlphaFoldDB" id="A0A7D5KI92"/>
<evidence type="ECO:0000256" key="6">
    <source>
        <dbReference type="SAM" id="Phobius"/>
    </source>
</evidence>
<accession>A0A7D5KI92</accession>
<evidence type="ECO:0000259" key="7">
    <source>
        <dbReference type="SMART" id="SM00752"/>
    </source>
</evidence>
<dbReference type="RefSeq" id="WP_179260018.1">
    <property type="nucleotide sequence ID" value="NZ_CP058601.1"/>
</dbReference>
<dbReference type="KEGG" id="haly:HYG82_05160"/>
<gene>
    <name evidence="8" type="ORF">HYG82_05160</name>
</gene>
<feature type="domain" description="HTTM-like" evidence="7">
    <location>
        <begin position="29"/>
        <end position="306"/>
    </location>
</feature>
<sequence length="508" mass="54822">MTVARSEPTSTTSGNGTRPSSVRAVVRSRLGIDPRALGAFRIGLGLVVLFDLLVLRAPGLGTFYTDGGILPRSALGELYPALARWSLHAQSGSFWIEAFLLAGTCLLATCVLAGYRSRLAAVGTALLLASLHARNPFLVNGGDTILISLLIIAAFLPLEARWSLRRRLDGRCVGTRSVENRRITSIATATVLVHVVSIYAINAILKFRSDAWMSGVAVPRIFQLEDFIYLLGPVLAEHTAVLTAINWLWIVTLSTSVLLVLSSGWIRSVTVSAFVVAHLGMAATMRLGAFPFVMVAVLLLFFPPRVWDRLAHLVSRFDRGRRLESLATERRSGDKSESSSSEIAVPPRIRRGARLVGVAFLVGFVLISGCWQVVAAGLVDAPAAVADSDLDGASWAFFAPNPPDSYSWYVIEAERESGASMDLVDGEAADFDRPPDAMDRYPTTLWKRYGTKTQGAGAAHLEPAAVYFCGRAPADVESITIYRADQPVDADGPVGEPIRRELIAASCE</sequence>
<feature type="transmembrane region" description="Helical" evidence="6">
    <location>
        <begin position="355"/>
        <end position="374"/>
    </location>
</feature>
<keyword evidence="4 6" id="KW-0472">Membrane</keyword>
<organism evidence="8 9">
    <name type="scientific">Natrinema halophilum</name>
    <dbReference type="NCBI Taxonomy" id="1699371"/>
    <lineage>
        <taxon>Archaea</taxon>
        <taxon>Methanobacteriati</taxon>
        <taxon>Methanobacteriota</taxon>
        <taxon>Stenosarchaea group</taxon>
        <taxon>Halobacteria</taxon>
        <taxon>Halobacteriales</taxon>
        <taxon>Natrialbaceae</taxon>
        <taxon>Natrinema</taxon>
    </lineage>
</organism>
<feature type="compositionally biased region" description="Polar residues" evidence="5">
    <location>
        <begin position="7"/>
        <end position="19"/>
    </location>
</feature>
<dbReference type="PANTHER" id="PTHR39535">
    <property type="entry name" value="SPORULATION-DELAYING PROTEIN SDPB"/>
    <property type="match status" value="1"/>
</dbReference>
<evidence type="ECO:0000256" key="4">
    <source>
        <dbReference type="ARBA" id="ARBA00023136"/>
    </source>
</evidence>
<feature type="transmembrane region" description="Helical" evidence="6">
    <location>
        <begin position="283"/>
        <end position="302"/>
    </location>
</feature>
<keyword evidence="3 6" id="KW-1133">Transmembrane helix</keyword>
<name>A0A7D5KI92_9EURY</name>
<evidence type="ECO:0000313" key="9">
    <source>
        <dbReference type="Proteomes" id="UP000509241"/>
    </source>
</evidence>
<feature type="transmembrane region" description="Helical" evidence="6">
    <location>
        <begin position="185"/>
        <end position="207"/>
    </location>
</feature>
<dbReference type="PANTHER" id="PTHR39535:SF2">
    <property type="entry name" value="HTTM DOMAIN-CONTAINING PROTEIN"/>
    <property type="match status" value="1"/>
</dbReference>
<dbReference type="Proteomes" id="UP000509241">
    <property type="component" value="Chromosome"/>
</dbReference>
<dbReference type="SMART" id="SM00752">
    <property type="entry name" value="HTTM"/>
    <property type="match status" value="1"/>
</dbReference>
<comment type="subcellular location">
    <subcellularLocation>
        <location evidence="1">Endomembrane system</location>
        <topology evidence="1">Multi-pass membrane protein</topology>
    </subcellularLocation>
</comment>
<evidence type="ECO:0000256" key="3">
    <source>
        <dbReference type="ARBA" id="ARBA00022989"/>
    </source>
</evidence>
<feature type="transmembrane region" description="Helical" evidence="6">
    <location>
        <begin position="94"/>
        <end position="112"/>
    </location>
</feature>
<keyword evidence="9" id="KW-1185">Reference proteome</keyword>
<feature type="transmembrane region" description="Helical" evidence="6">
    <location>
        <begin position="145"/>
        <end position="164"/>
    </location>
</feature>
<keyword evidence="2 6" id="KW-0812">Transmembrane</keyword>